<proteinExistence type="predicted"/>
<dbReference type="InterPro" id="IPR001036">
    <property type="entry name" value="Acrflvin-R"/>
</dbReference>
<dbReference type="AlphaFoldDB" id="E6PNS2"/>
<reference evidence="1" key="1">
    <citation type="submission" date="2009-10" db="EMBL/GenBank/DDBJ databases">
        <title>Diversity of trophic interactions inside an arsenic-rich microbial ecosystem.</title>
        <authorList>
            <person name="Bertin P.N."/>
            <person name="Heinrich-Salmeron A."/>
            <person name="Pelletier E."/>
            <person name="Goulhen-Chollet F."/>
            <person name="Arsene-Ploetze F."/>
            <person name="Gallien S."/>
            <person name="Calteau A."/>
            <person name="Vallenet D."/>
            <person name="Casiot C."/>
            <person name="Chane-Woon-Ming B."/>
            <person name="Giloteaux L."/>
            <person name="Barakat M."/>
            <person name="Bonnefoy V."/>
            <person name="Bruneel O."/>
            <person name="Chandler M."/>
            <person name="Cleiss J."/>
            <person name="Duran R."/>
            <person name="Elbaz-Poulichet F."/>
            <person name="Fonknechten N."/>
            <person name="Lauga B."/>
            <person name="Mornico D."/>
            <person name="Ortet P."/>
            <person name="Schaeffer C."/>
            <person name="Siguier P."/>
            <person name="Alexander Thil Smith A."/>
            <person name="Van Dorsselaer A."/>
            <person name="Weissenbach J."/>
            <person name="Medigue C."/>
            <person name="Le Paslier D."/>
        </authorList>
    </citation>
    <scope>NUCLEOTIDE SEQUENCE</scope>
</reference>
<accession>E6PNS2</accession>
<dbReference type="Gene3D" id="3.30.70.1430">
    <property type="entry name" value="Multidrug efflux transporter AcrB pore domain"/>
    <property type="match status" value="1"/>
</dbReference>
<dbReference type="EMBL" id="CABM01000027">
    <property type="protein sequence ID" value="CBH96574.1"/>
    <property type="molecule type" value="Genomic_DNA"/>
</dbReference>
<dbReference type="SUPFAM" id="SSF82693">
    <property type="entry name" value="Multidrug efflux transporter AcrB pore domain, PN1, PN2, PC1 and PC2 subdomains"/>
    <property type="match status" value="1"/>
</dbReference>
<dbReference type="Pfam" id="PF00873">
    <property type="entry name" value="ACR_tran"/>
    <property type="match status" value="1"/>
</dbReference>
<evidence type="ECO:0000313" key="1">
    <source>
        <dbReference type="EMBL" id="CBH96574.1"/>
    </source>
</evidence>
<organism evidence="1">
    <name type="scientific">mine drainage metagenome</name>
    <dbReference type="NCBI Taxonomy" id="410659"/>
    <lineage>
        <taxon>unclassified sequences</taxon>
        <taxon>metagenomes</taxon>
        <taxon>ecological metagenomes</taxon>
    </lineage>
</organism>
<protein>
    <submittedName>
        <fullName evidence="1">Putative Multidrug efflux transporter AcrB</fullName>
    </submittedName>
</protein>
<gene>
    <name evidence="1" type="ORF">CARN2_1433</name>
</gene>
<dbReference type="PANTHER" id="PTHR32063">
    <property type="match status" value="1"/>
</dbReference>
<dbReference type="Gene3D" id="1.20.1640.10">
    <property type="entry name" value="Multidrug efflux transporter AcrB transmembrane domain"/>
    <property type="match status" value="1"/>
</dbReference>
<dbReference type="PANTHER" id="PTHR32063:SF16">
    <property type="entry name" value="CATION EFFLUX SYSTEM (ACRB_ACRD_ACRF FAMILY)"/>
    <property type="match status" value="1"/>
</dbReference>
<sequence length="142" mass="15220">MAERAPMNSAGRLARAFISSKITALVMVALTLVGVLALLVTPREYNPQIVVPAANIIVAKPGAGPQEIQNLVVKPLEAIMASMSGVDHTYGYATSDFGVVTVQFKVGEDQEKSLVKMYNQLMQNLDRIPPGAMQPVIKPIST</sequence>
<comment type="caution">
    <text evidence="1">The sequence shown here is derived from an EMBL/GenBank/DDBJ whole genome shotgun (WGS) entry which is preliminary data.</text>
</comment>
<dbReference type="GO" id="GO:0005886">
    <property type="term" value="C:plasma membrane"/>
    <property type="evidence" value="ECO:0007669"/>
    <property type="project" value="TreeGrafter"/>
</dbReference>
<name>E6PNS2_9ZZZZ</name>
<dbReference type="GO" id="GO:0042910">
    <property type="term" value="F:xenobiotic transmembrane transporter activity"/>
    <property type="evidence" value="ECO:0007669"/>
    <property type="project" value="TreeGrafter"/>
</dbReference>